<dbReference type="GO" id="GO:0000981">
    <property type="term" value="F:DNA-binding transcription factor activity, RNA polymerase II-specific"/>
    <property type="evidence" value="ECO:0007669"/>
    <property type="project" value="TreeGrafter"/>
</dbReference>
<dbReference type="Pfam" id="PF00105">
    <property type="entry name" value="zf-C4"/>
    <property type="match status" value="1"/>
</dbReference>
<reference evidence="2" key="1">
    <citation type="journal article" date="2012" name="Nature">
        <title>The oyster genome reveals stress adaptation and complexity of shell formation.</title>
        <authorList>
            <person name="Zhang G."/>
            <person name="Fang X."/>
            <person name="Guo X."/>
            <person name="Li L."/>
            <person name="Luo R."/>
            <person name="Xu F."/>
            <person name="Yang P."/>
            <person name="Zhang L."/>
            <person name="Wang X."/>
            <person name="Qi H."/>
            <person name="Xiong Z."/>
            <person name="Que H."/>
            <person name="Xie Y."/>
            <person name="Holland P.W."/>
            <person name="Paps J."/>
            <person name="Zhu Y."/>
            <person name="Wu F."/>
            <person name="Chen Y."/>
            <person name="Wang J."/>
            <person name="Peng C."/>
            <person name="Meng J."/>
            <person name="Yang L."/>
            <person name="Liu J."/>
            <person name="Wen B."/>
            <person name="Zhang N."/>
            <person name="Huang Z."/>
            <person name="Zhu Q."/>
            <person name="Feng Y."/>
            <person name="Mount A."/>
            <person name="Hedgecock D."/>
            <person name="Xu Z."/>
            <person name="Liu Y."/>
            <person name="Domazet-Loso T."/>
            <person name="Du Y."/>
            <person name="Sun X."/>
            <person name="Zhang S."/>
            <person name="Liu B."/>
            <person name="Cheng P."/>
            <person name="Jiang X."/>
            <person name="Li J."/>
            <person name="Fan D."/>
            <person name="Wang W."/>
            <person name="Fu W."/>
            <person name="Wang T."/>
            <person name="Wang B."/>
            <person name="Zhang J."/>
            <person name="Peng Z."/>
            <person name="Li Y."/>
            <person name="Li N."/>
            <person name="Wang J."/>
            <person name="Chen M."/>
            <person name="He Y."/>
            <person name="Tan F."/>
            <person name="Song X."/>
            <person name="Zheng Q."/>
            <person name="Huang R."/>
            <person name="Yang H."/>
            <person name="Du X."/>
            <person name="Chen L."/>
            <person name="Yang M."/>
            <person name="Gaffney P.M."/>
            <person name="Wang S."/>
            <person name="Luo L."/>
            <person name="She Z."/>
            <person name="Ming Y."/>
            <person name="Huang W."/>
            <person name="Zhang S."/>
            <person name="Huang B."/>
            <person name="Zhang Y."/>
            <person name="Qu T."/>
            <person name="Ni P."/>
            <person name="Miao G."/>
            <person name="Wang J."/>
            <person name="Wang Q."/>
            <person name="Steinberg C.E."/>
            <person name="Wang H."/>
            <person name="Li N."/>
            <person name="Qian L."/>
            <person name="Zhang G."/>
            <person name="Li Y."/>
            <person name="Yang H."/>
            <person name="Liu X."/>
            <person name="Wang J."/>
            <person name="Yin Y."/>
            <person name="Wang J."/>
        </authorList>
    </citation>
    <scope>NUCLEOTIDE SEQUENCE [LARGE SCALE GENOMIC DNA]</scope>
    <source>
        <strain evidence="2">05x7-T-G4-1.051#20</strain>
    </source>
</reference>
<dbReference type="InParanoid" id="K1PE90"/>
<dbReference type="GO" id="GO:0071376">
    <property type="term" value="P:cellular response to corticotropin-releasing hormone stimulus"/>
    <property type="evidence" value="ECO:0007669"/>
    <property type="project" value="TreeGrafter"/>
</dbReference>
<name>K1PE90_MAGGI</name>
<dbReference type="PANTHER" id="PTHR24085">
    <property type="entry name" value="NUCLEAR HORMONE RECEPTOR"/>
    <property type="match status" value="1"/>
</dbReference>
<dbReference type="SUPFAM" id="SSF57716">
    <property type="entry name" value="Glucocorticoid receptor-like (DNA-binding domain)"/>
    <property type="match status" value="1"/>
</dbReference>
<dbReference type="InterPro" id="IPR001628">
    <property type="entry name" value="Znf_hrmn_rcpt"/>
</dbReference>
<dbReference type="EMBL" id="JH816942">
    <property type="protein sequence ID" value="EKC19908.1"/>
    <property type="molecule type" value="Genomic_DNA"/>
</dbReference>
<dbReference type="FunFam" id="3.30.50.10:FF:000116">
    <property type="entry name" value="Nuclear receptor subfamily 4, group A, member 1"/>
    <property type="match status" value="1"/>
</dbReference>
<dbReference type="GO" id="GO:0005634">
    <property type="term" value="C:nucleus"/>
    <property type="evidence" value="ECO:0007669"/>
    <property type="project" value="TreeGrafter"/>
</dbReference>
<evidence type="ECO:0000313" key="2">
    <source>
        <dbReference type="EMBL" id="EKC19908.1"/>
    </source>
</evidence>
<feature type="region of interest" description="Disordered" evidence="1">
    <location>
        <begin position="334"/>
        <end position="356"/>
    </location>
</feature>
<dbReference type="GO" id="GO:0008270">
    <property type="term" value="F:zinc ion binding"/>
    <property type="evidence" value="ECO:0007669"/>
    <property type="project" value="InterPro"/>
</dbReference>
<dbReference type="PRINTS" id="PR00047">
    <property type="entry name" value="STROIDFINGER"/>
</dbReference>
<dbReference type="SMART" id="SM00399">
    <property type="entry name" value="ZnF_C4"/>
    <property type="match status" value="1"/>
</dbReference>
<dbReference type="Gene3D" id="3.30.50.10">
    <property type="entry name" value="Erythroid Transcription Factor GATA-1, subunit A"/>
    <property type="match status" value="1"/>
</dbReference>
<dbReference type="AlphaFoldDB" id="K1PE90"/>
<dbReference type="PROSITE" id="PS51030">
    <property type="entry name" value="NUCLEAR_REC_DBD_2"/>
    <property type="match status" value="1"/>
</dbReference>
<protein>
    <submittedName>
        <fullName evidence="2">Nuclear receptor subfamily 4 group A member 3</fullName>
    </submittedName>
</protein>
<dbReference type="InterPro" id="IPR013088">
    <property type="entry name" value="Znf_NHR/GATA"/>
</dbReference>
<proteinExistence type="predicted"/>
<dbReference type="PANTHER" id="PTHR24085:SF4">
    <property type="entry name" value="NUCLEAR HORMONE RECEPTOR HR38-RELATED"/>
    <property type="match status" value="1"/>
</dbReference>
<dbReference type="HOGENOM" id="CLU_779034_0_0_1"/>
<dbReference type="GO" id="GO:0005667">
    <property type="term" value="C:transcription regulator complex"/>
    <property type="evidence" value="ECO:0007669"/>
    <property type="project" value="TreeGrafter"/>
</dbReference>
<dbReference type="GO" id="GO:0035259">
    <property type="term" value="F:nuclear glucocorticoid receptor binding"/>
    <property type="evidence" value="ECO:0007669"/>
    <property type="project" value="TreeGrafter"/>
</dbReference>
<evidence type="ECO:0000256" key="1">
    <source>
        <dbReference type="SAM" id="MobiDB-lite"/>
    </source>
</evidence>
<organism evidence="2">
    <name type="scientific">Magallana gigas</name>
    <name type="common">Pacific oyster</name>
    <name type="synonym">Crassostrea gigas</name>
    <dbReference type="NCBI Taxonomy" id="29159"/>
    <lineage>
        <taxon>Eukaryota</taxon>
        <taxon>Metazoa</taxon>
        <taxon>Spiralia</taxon>
        <taxon>Lophotrochozoa</taxon>
        <taxon>Mollusca</taxon>
        <taxon>Bivalvia</taxon>
        <taxon>Autobranchia</taxon>
        <taxon>Pteriomorphia</taxon>
        <taxon>Ostreida</taxon>
        <taxon>Ostreoidea</taxon>
        <taxon>Ostreidae</taxon>
        <taxon>Magallana</taxon>
    </lineage>
</organism>
<dbReference type="GO" id="GO:0000978">
    <property type="term" value="F:RNA polymerase II cis-regulatory region sequence-specific DNA binding"/>
    <property type="evidence" value="ECO:0007669"/>
    <property type="project" value="TreeGrafter"/>
</dbReference>
<sequence>MEYYDLKILFSETNRPGKLKLVWKHPQDASFSSPYSNPDTNVNTFAGVFPFDHLQRERSHTAMFAQDNAHVQNILHRNENVAFDTPQHRATTHYRRQQYVGHFVNIPDMRDSTNWKNPAESNLLYLDLDKMGKAMPSGRSRSYIDALPGSYTDQQSQSSIQSSEVGVHDNRRYCFGNNRFAPTSQEMRQPRRTQSRGSFPKGHHAPETLLPSSHCLSHVVLTANLRARTRRDEVVTYTPTTVFGKLDMTSYSDHELSKDVICAVCGDSAKCQHYGVRTCEGCKGFFKRSVQKNSNYVCVGDKKCLIDKSRRNRCQSCRFQKCLTVGMSKEVVRSGQLKGRRGRLPSKTKQSIFNKS</sequence>
<feature type="compositionally biased region" description="Polar residues" evidence="1">
    <location>
        <begin position="347"/>
        <end position="356"/>
    </location>
</feature>
<keyword evidence="2" id="KW-0675">Receptor</keyword>
<dbReference type="CDD" id="cd06969">
    <property type="entry name" value="NR_DBD_NGFI-B"/>
    <property type="match status" value="1"/>
</dbReference>
<accession>K1PE90</accession>
<dbReference type="PROSITE" id="PS00031">
    <property type="entry name" value="NUCLEAR_REC_DBD_1"/>
    <property type="match status" value="1"/>
</dbReference>
<feature type="region of interest" description="Disordered" evidence="1">
    <location>
        <begin position="181"/>
        <end position="210"/>
    </location>
</feature>
<gene>
    <name evidence="2" type="ORF">CGI_10007274</name>
</gene>